<evidence type="ECO:0000259" key="3">
    <source>
        <dbReference type="SMART" id="SM00822"/>
    </source>
</evidence>
<dbReference type="RefSeq" id="WP_042679661.1">
    <property type="nucleotide sequence ID" value="NZ_CABKTM010000014.1"/>
</dbReference>
<feature type="domain" description="Ketoreductase" evidence="3">
    <location>
        <begin position="9"/>
        <end position="189"/>
    </location>
</feature>
<protein>
    <submittedName>
        <fullName evidence="4">3-oxoacyl-ACP reductase FabG</fullName>
    </submittedName>
</protein>
<evidence type="ECO:0000313" key="5">
    <source>
        <dbReference type="Proteomes" id="UP001142078"/>
    </source>
</evidence>
<dbReference type="AlphaFoldDB" id="A0A9X2S696"/>
<proteinExistence type="inferred from homology"/>
<dbReference type="SMART" id="SM00822">
    <property type="entry name" value="PKS_KR"/>
    <property type="match status" value="1"/>
</dbReference>
<dbReference type="PANTHER" id="PTHR42879">
    <property type="entry name" value="3-OXOACYL-(ACYL-CARRIER-PROTEIN) REDUCTASE"/>
    <property type="match status" value="1"/>
</dbReference>
<gene>
    <name evidence="4" type="ORF">NSA23_13650</name>
</gene>
<comment type="similarity">
    <text evidence="1">Belongs to the short-chain dehydrogenases/reductases (SDR) family.</text>
</comment>
<dbReference type="Pfam" id="PF13561">
    <property type="entry name" value="adh_short_C2"/>
    <property type="match status" value="1"/>
</dbReference>
<dbReference type="NCBIfam" id="NF005559">
    <property type="entry name" value="PRK07231.1"/>
    <property type="match status" value="1"/>
</dbReference>
<dbReference type="InterPro" id="IPR020904">
    <property type="entry name" value="Sc_DH/Rdtase_CS"/>
</dbReference>
<evidence type="ECO:0000313" key="4">
    <source>
        <dbReference type="EMBL" id="MCR2045149.1"/>
    </source>
</evidence>
<accession>A0A9X2S696</accession>
<evidence type="ECO:0000256" key="2">
    <source>
        <dbReference type="ARBA" id="ARBA00023002"/>
    </source>
</evidence>
<dbReference type="InterPro" id="IPR002347">
    <property type="entry name" value="SDR_fam"/>
</dbReference>
<dbReference type="SUPFAM" id="SSF51735">
    <property type="entry name" value="NAD(P)-binding Rossmann-fold domains"/>
    <property type="match status" value="1"/>
</dbReference>
<keyword evidence="2" id="KW-0560">Oxidoreductase</keyword>
<evidence type="ECO:0000256" key="1">
    <source>
        <dbReference type="ARBA" id="ARBA00006484"/>
    </source>
</evidence>
<reference evidence="4" key="1">
    <citation type="submission" date="2022-07" db="EMBL/GenBank/DDBJ databases">
        <title>Enhanced cultured diversity of the mouse gut microbiota enables custom-made synthetic communities.</title>
        <authorList>
            <person name="Afrizal A."/>
        </authorList>
    </citation>
    <scope>NUCLEOTIDE SEQUENCE</scope>
    <source>
        <strain evidence="4">DSM 29482</strain>
    </source>
</reference>
<name>A0A9X2S696_9FIRM</name>
<dbReference type="EMBL" id="JANJZL010000012">
    <property type="protein sequence ID" value="MCR2045149.1"/>
    <property type="molecule type" value="Genomic_DNA"/>
</dbReference>
<dbReference type="Proteomes" id="UP001142078">
    <property type="component" value="Unassembled WGS sequence"/>
</dbReference>
<dbReference type="Gene3D" id="3.40.50.720">
    <property type="entry name" value="NAD(P)-binding Rossmann-like Domain"/>
    <property type="match status" value="1"/>
</dbReference>
<dbReference type="PRINTS" id="PR00080">
    <property type="entry name" value="SDRFAMILY"/>
</dbReference>
<dbReference type="GO" id="GO:0032787">
    <property type="term" value="P:monocarboxylic acid metabolic process"/>
    <property type="evidence" value="ECO:0007669"/>
    <property type="project" value="UniProtKB-ARBA"/>
</dbReference>
<dbReference type="InterPro" id="IPR057326">
    <property type="entry name" value="KR_dom"/>
</dbReference>
<dbReference type="PANTHER" id="PTHR42879:SF2">
    <property type="entry name" value="3-OXOACYL-[ACYL-CARRIER-PROTEIN] REDUCTASE FABG"/>
    <property type="match status" value="1"/>
</dbReference>
<organism evidence="4 5">
    <name type="scientific">Anaerosalibacter massiliensis</name>
    <dbReference type="NCBI Taxonomy" id="1347392"/>
    <lineage>
        <taxon>Bacteria</taxon>
        <taxon>Bacillati</taxon>
        <taxon>Bacillota</taxon>
        <taxon>Tissierellia</taxon>
        <taxon>Tissierellales</taxon>
        <taxon>Sporanaerobacteraceae</taxon>
        <taxon>Anaerosalibacter</taxon>
    </lineage>
</organism>
<dbReference type="FunFam" id="3.40.50.720:FF:000173">
    <property type="entry name" value="3-oxoacyl-[acyl-carrier protein] reductase"/>
    <property type="match status" value="1"/>
</dbReference>
<dbReference type="GO" id="GO:0016491">
    <property type="term" value="F:oxidoreductase activity"/>
    <property type="evidence" value="ECO:0007669"/>
    <property type="project" value="UniProtKB-KW"/>
</dbReference>
<dbReference type="PROSITE" id="PS00061">
    <property type="entry name" value="ADH_SHORT"/>
    <property type="match status" value="1"/>
</dbReference>
<dbReference type="PRINTS" id="PR00081">
    <property type="entry name" value="GDHRDH"/>
</dbReference>
<dbReference type="OrthoDB" id="9803333at2"/>
<dbReference type="InterPro" id="IPR050259">
    <property type="entry name" value="SDR"/>
</dbReference>
<keyword evidence="5" id="KW-1185">Reference proteome</keyword>
<dbReference type="InterPro" id="IPR036291">
    <property type="entry name" value="NAD(P)-bd_dom_sf"/>
</dbReference>
<comment type="caution">
    <text evidence="4">The sequence shown here is derived from an EMBL/GenBank/DDBJ whole genome shotgun (WGS) entry which is preliminary data.</text>
</comment>
<sequence length="253" mass="27146">MIQIDLKGKNVLVTGGARGIGKGISKIFAKAGARVAINYNASAEKANRLVKEIVDNSGEAIAIKADIGRLYEVDRMVNQVIKKWGCLDILVNNAGITTVDSIDTLTPNVWDEIMKINIYGTYNCSHCVTSHMLELGEGVIINISSTGAITGGGGGPHYAASKAAMIGFTRNLSKDLGPRGIRVNAILPTIIESDFLLERYPNKDERDELVKQIPVGRIGLPEDVGYLAAFMASDLGSYMTGEVVTLDGGRTYK</sequence>